<dbReference type="InterPro" id="IPR007278">
    <property type="entry name" value="DUF397"/>
</dbReference>
<dbReference type="OrthoDB" id="4330022at2"/>
<protein>
    <recommendedName>
        <fullName evidence="1">DUF397 domain-containing protein</fullName>
    </recommendedName>
</protein>
<keyword evidence="3" id="KW-1185">Reference proteome</keyword>
<dbReference type="Proteomes" id="UP000321685">
    <property type="component" value="Unassembled WGS sequence"/>
</dbReference>
<dbReference type="EMBL" id="BJVJ01000017">
    <property type="protein sequence ID" value="GEL23275.1"/>
    <property type="molecule type" value="Genomic_DNA"/>
</dbReference>
<evidence type="ECO:0000313" key="3">
    <source>
        <dbReference type="Proteomes" id="UP000321685"/>
    </source>
</evidence>
<gene>
    <name evidence="2" type="ORF">PSU4_22290</name>
</gene>
<dbReference type="AlphaFoldDB" id="A0A511DEQ5"/>
<name>A0A511DEQ5_9PSEU</name>
<organism evidence="2 3">
    <name type="scientific">Pseudonocardia sulfidoxydans NBRC 16205</name>
    <dbReference type="NCBI Taxonomy" id="1223511"/>
    <lineage>
        <taxon>Bacteria</taxon>
        <taxon>Bacillati</taxon>
        <taxon>Actinomycetota</taxon>
        <taxon>Actinomycetes</taxon>
        <taxon>Pseudonocardiales</taxon>
        <taxon>Pseudonocardiaceae</taxon>
        <taxon>Pseudonocardia</taxon>
    </lineage>
</organism>
<comment type="caution">
    <text evidence="2">The sequence shown here is derived from an EMBL/GenBank/DDBJ whole genome shotgun (WGS) entry which is preliminary data.</text>
</comment>
<feature type="domain" description="DUF397" evidence="1">
    <location>
        <begin position="7"/>
        <end position="57"/>
    </location>
</feature>
<reference evidence="2 3" key="1">
    <citation type="submission" date="2019-07" db="EMBL/GenBank/DDBJ databases">
        <title>Whole genome shotgun sequence of Pseudonocardia sulfidoxydans NBRC 16205.</title>
        <authorList>
            <person name="Hosoyama A."/>
            <person name="Uohara A."/>
            <person name="Ohji S."/>
            <person name="Ichikawa N."/>
        </authorList>
    </citation>
    <scope>NUCLEOTIDE SEQUENCE [LARGE SCALE GENOMIC DNA]</scope>
    <source>
        <strain evidence="2 3">NBRC 16205</strain>
    </source>
</reference>
<dbReference type="Pfam" id="PF04149">
    <property type="entry name" value="DUF397"/>
    <property type="match status" value="1"/>
</dbReference>
<accession>A0A511DEQ5</accession>
<dbReference type="RefSeq" id="WP_147106051.1">
    <property type="nucleotide sequence ID" value="NZ_BJVJ01000017.1"/>
</dbReference>
<evidence type="ECO:0000259" key="1">
    <source>
        <dbReference type="Pfam" id="PF04149"/>
    </source>
</evidence>
<evidence type="ECO:0000313" key="2">
    <source>
        <dbReference type="EMBL" id="GEL23275.1"/>
    </source>
</evidence>
<proteinExistence type="predicted"/>
<sequence>MPVPPPEFRRSSYCHTGSCLEVAEDGEHIIIRDSTKADAPPLIVTRAEWDEFVRGVKNNEFDFPRS</sequence>